<feature type="domain" description="Carrier" evidence="1">
    <location>
        <begin position="17"/>
        <end position="95"/>
    </location>
</feature>
<dbReference type="Pfam" id="PF00550">
    <property type="entry name" value="PP-binding"/>
    <property type="match status" value="1"/>
</dbReference>
<sequence length="103" mass="11352">MQETTPQETTPRQTAPQEIKDRLRKVLVDSLELELEPADIPETGLVNALGLDSINTIEFLIWVESEFDIEIADEDLSIKLIDDLGRLAAYVAGRTTGAGARAE</sequence>
<dbReference type="InterPro" id="IPR036736">
    <property type="entry name" value="ACP-like_sf"/>
</dbReference>
<dbReference type="PROSITE" id="PS50075">
    <property type="entry name" value="CARRIER"/>
    <property type="match status" value="1"/>
</dbReference>
<dbReference type="EMBL" id="JBHSPB010000002">
    <property type="protein sequence ID" value="MFC5719510.1"/>
    <property type="molecule type" value="Genomic_DNA"/>
</dbReference>
<dbReference type="RefSeq" id="WP_390314599.1">
    <property type="nucleotide sequence ID" value="NZ_JBHSPB010000002.1"/>
</dbReference>
<dbReference type="SUPFAM" id="SSF47336">
    <property type="entry name" value="ACP-like"/>
    <property type="match status" value="1"/>
</dbReference>
<organism evidence="2 3">
    <name type="scientific">Streptomyces gamaensis</name>
    <dbReference type="NCBI Taxonomy" id="1763542"/>
    <lineage>
        <taxon>Bacteria</taxon>
        <taxon>Bacillati</taxon>
        <taxon>Actinomycetota</taxon>
        <taxon>Actinomycetes</taxon>
        <taxon>Kitasatosporales</taxon>
        <taxon>Streptomycetaceae</taxon>
        <taxon>Streptomyces</taxon>
    </lineage>
</organism>
<protein>
    <submittedName>
        <fullName evidence="2">Phosphopantetheine-binding protein</fullName>
    </submittedName>
</protein>
<dbReference type="Proteomes" id="UP001596083">
    <property type="component" value="Unassembled WGS sequence"/>
</dbReference>
<evidence type="ECO:0000313" key="2">
    <source>
        <dbReference type="EMBL" id="MFC5719510.1"/>
    </source>
</evidence>
<dbReference type="InterPro" id="IPR009081">
    <property type="entry name" value="PP-bd_ACP"/>
</dbReference>
<accession>A0ABW0YSI3</accession>
<gene>
    <name evidence="2" type="ORF">ACFP1Z_04825</name>
</gene>
<evidence type="ECO:0000259" key="1">
    <source>
        <dbReference type="PROSITE" id="PS50075"/>
    </source>
</evidence>
<dbReference type="Gene3D" id="1.10.1200.10">
    <property type="entry name" value="ACP-like"/>
    <property type="match status" value="1"/>
</dbReference>
<proteinExistence type="predicted"/>
<keyword evidence="3" id="KW-1185">Reference proteome</keyword>
<comment type="caution">
    <text evidence="2">The sequence shown here is derived from an EMBL/GenBank/DDBJ whole genome shotgun (WGS) entry which is preliminary data.</text>
</comment>
<reference evidence="3" key="1">
    <citation type="journal article" date="2019" name="Int. J. Syst. Evol. Microbiol.">
        <title>The Global Catalogue of Microorganisms (GCM) 10K type strain sequencing project: providing services to taxonomists for standard genome sequencing and annotation.</title>
        <authorList>
            <consortium name="The Broad Institute Genomics Platform"/>
            <consortium name="The Broad Institute Genome Sequencing Center for Infectious Disease"/>
            <person name="Wu L."/>
            <person name="Ma J."/>
        </authorList>
    </citation>
    <scope>NUCLEOTIDE SEQUENCE [LARGE SCALE GENOMIC DNA]</scope>
    <source>
        <strain evidence="3">CGMCC 4.7304</strain>
    </source>
</reference>
<evidence type="ECO:0000313" key="3">
    <source>
        <dbReference type="Proteomes" id="UP001596083"/>
    </source>
</evidence>
<name>A0ABW0YSI3_9ACTN</name>